<comment type="caution">
    <text evidence="1">The sequence shown here is derived from an EMBL/GenBank/DDBJ whole genome shotgun (WGS) entry which is preliminary data.</text>
</comment>
<sequence length="138" mass="14788">MACELLWEPEGVLARFSGVIGGPEFLAAVARIQSDPRFDDVHYVIHDLSAATPAGLGENTLIELAALHLGACASTPNCRIVFVGCAPTLAANILKILMAPLAMSYEVAVHADVEAARDWLAAQPQLLRMSDVMGYWRA</sequence>
<evidence type="ECO:0008006" key="3">
    <source>
        <dbReference type="Google" id="ProtNLM"/>
    </source>
</evidence>
<reference evidence="1 2" key="1">
    <citation type="submission" date="2018-10" db="EMBL/GenBank/DDBJ databases">
        <title>Genomic Encyclopedia of Type Strains, Phase IV (KMG-IV): sequencing the most valuable type-strain genomes for metagenomic binning, comparative biology and taxonomic classification.</title>
        <authorList>
            <person name="Goeker M."/>
        </authorList>
    </citation>
    <scope>NUCLEOTIDE SEQUENCE [LARGE SCALE GENOMIC DNA]</scope>
    <source>
        <strain evidence="1 2">DSM 23841</strain>
    </source>
</reference>
<organism evidence="1 2">
    <name type="scientific">Azonexus fungiphilus</name>
    <dbReference type="NCBI Taxonomy" id="146940"/>
    <lineage>
        <taxon>Bacteria</taxon>
        <taxon>Pseudomonadati</taxon>
        <taxon>Pseudomonadota</taxon>
        <taxon>Betaproteobacteria</taxon>
        <taxon>Rhodocyclales</taxon>
        <taxon>Azonexaceae</taxon>
        <taxon>Azonexus</taxon>
    </lineage>
</organism>
<dbReference type="EMBL" id="RBXP01000015">
    <property type="protein sequence ID" value="RKT58040.1"/>
    <property type="molecule type" value="Genomic_DNA"/>
</dbReference>
<evidence type="ECO:0000313" key="2">
    <source>
        <dbReference type="Proteomes" id="UP000270626"/>
    </source>
</evidence>
<accession>A0A495WA84</accession>
<evidence type="ECO:0000313" key="1">
    <source>
        <dbReference type="EMBL" id="RKT58040.1"/>
    </source>
</evidence>
<name>A0A495WA84_9RHOO</name>
<proteinExistence type="predicted"/>
<dbReference type="OrthoDB" id="9180784at2"/>
<protein>
    <recommendedName>
        <fullName evidence="3">SpoIIAA-like protein</fullName>
    </recommendedName>
</protein>
<dbReference type="RefSeq" id="WP_147431311.1">
    <property type="nucleotide sequence ID" value="NZ_RBXP01000015.1"/>
</dbReference>
<gene>
    <name evidence="1" type="ORF">DFR40_1981</name>
</gene>
<keyword evidence="2" id="KW-1185">Reference proteome</keyword>
<dbReference type="AlphaFoldDB" id="A0A495WA84"/>
<dbReference type="Proteomes" id="UP000270626">
    <property type="component" value="Unassembled WGS sequence"/>
</dbReference>